<dbReference type="Pfam" id="PF25318">
    <property type="entry name" value="WHD_GDS1"/>
    <property type="match status" value="1"/>
</dbReference>
<evidence type="ECO:0000259" key="2">
    <source>
        <dbReference type="Pfam" id="PF25318"/>
    </source>
</evidence>
<feature type="region of interest" description="Disordered" evidence="1">
    <location>
        <begin position="205"/>
        <end position="260"/>
    </location>
</feature>
<name>A0ABR4ANL6_9LECA</name>
<dbReference type="InterPro" id="IPR057511">
    <property type="entry name" value="WH_GDS1"/>
</dbReference>
<keyword evidence="4" id="KW-1185">Reference proteome</keyword>
<accession>A0ABR4ANL6</accession>
<dbReference type="Proteomes" id="UP001590950">
    <property type="component" value="Unassembled WGS sequence"/>
</dbReference>
<evidence type="ECO:0000313" key="3">
    <source>
        <dbReference type="EMBL" id="KAL2046307.1"/>
    </source>
</evidence>
<feature type="domain" description="GDS1 winged helix" evidence="2">
    <location>
        <begin position="109"/>
        <end position="201"/>
    </location>
</feature>
<comment type="caution">
    <text evidence="3">The sequence shown here is derived from an EMBL/GenBank/DDBJ whole genome shotgun (WGS) entry which is preliminary data.</text>
</comment>
<protein>
    <recommendedName>
        <fullName evidence="2">GDS1 winged helix domain-containing protein</fullName>
    </recommendedName>
</protein>
<reference evidence="3 4" key="1">
    <citation type="submission" date="2024-09" db="EMBL/GenBank/DDBJ databases">
        <title>Rethinking Asexuality: The Enigmatic Case of Functional Sexual Genes in Lepraria (Stereocaulaceae).</title>
        <authorList>
            <person name="Doellman M."/>
            <person name="Sun Y."/>
            <person name="Barcenas-Pena A."/>
            <person name="Lumbsch H.T."/>
            <person name="Grewe F."/>
        </authorList>
    </citation>
    <scope>NUCLEOTIDE SEQUENCE [LARGE SCALE GENOMIC DNA]</scope>
    <source>
        <strain evidence="3 4">Mercado 3170</strain>
    </source>
</reference>
<organism evidence="3 4">
    <name type="scientific">Stereocaulon virgatum</name>
    <dbReference type="NCBI Taxonomy" id="373712"/>
    <lineage>
        <taxon>Eukaryota</taxon>
        <taxon>Fungi</taxon>
        <taxon>Dikarya</taxon>
        <taxon>Ascomycota</taxon>
        <taxon>Pezizomycotina</taxon>
        <taxon>Lecanoromycetes</taxon>
        <taxon>OSLEUM clade</taxon>
        <taxon>Lecanoromycetidae</taxon>
        <taxon>Lecanorales</taxon>
        <taxon>Lecanorineae</taxon>
        <taxon>Stereocaulaceae</taxon>
        <taxon>Stereocaulon</taxon>
    </lineage>
</organism>
<feature type="compositionally biased region" description="Low complexity" evidence="1">
    <location>
        <begin position="294"/>
        <end position="307"/>
    </location>
</feature>
<feature type="compositionally biased region" description="Low complexity" evidence="1">
    <location>
        <begin position="53"/>
        <end position="73"/>
    </location>
</feature>
<gene>
    <name evidence="3" type="ORF">N7G274_001754</name>
</gene>
<dbReference type="EMBL" id="JBEFKJ010000004">
    <property type="protein sequence ID" value="KAL2046307.1"/>
    <property type="molecule type" value="Genomic_DNA"/>
</dbReference>
<evidence type="ECO:0000256" key="1">
    <source>
        <dbReference type="SAM" id="MobiDB-lite"/>
    </source>
</evidence>
<proteinExistence type="predicted"/>
<feature type="region of interest" description="Disordered" evidence="1">
    <location>
        <begin position="1"/>
        <end position="105"/>
    </location>
</feature>
<sequence length="450" mass="48914">MPYNTRRKSLSLPSLGIQLPNTHRAHRPSIPKASPVTEISQQPPAKKIKRSHTSNSPSPISPTRPRSSTIPSSAKVVSFADRPKSSGRVAYEHTPPPSPRAFTDNHKVDTEGINDDIVVGVIEQLEKTGNRPHLIKELATVLTNISDAVSASANPAALLSSRLSAYLKRPWSALSPCPLDKELTTVHPRKVYFFLTTLPRQNFPADSSDIISPSHAGGKGGRRIISPSISSASIDEDPEAAEERRRDALSPSPEINFSTEDLDVAAPTLEFEYTTPPTPAGSSFSGRSSIARDGSNGSSSDSGASHSYKAASPQLEGDEKEFTQTASSMRMRGMSLEDPTIRPSTEDTYEMEIEETEEEKAKRNREAAEALFGAHHAQAAGMPIMNSPLLKPTQHVTIEKEIKQEGEDVEMNESISILGEAGCELSGLTWDTREPEDIRIEDLDDLFGAF</sequence>
<feature type="compositionally biased region" description="Low complexity" evidence="1">
    <location>
        <begin position="224"/>
        <end position="233"/>
    </location>
</feature>
<evidence type="ECO:0000313" key="4">
    <source>
        <dbReference type="Proteomes" id="UP001590950"/>
    </source>
</evidence>
<feature type="region of interest" description="Disordered" evidence="1">
    <location>
        <begin position="272"/>
        <end position="323"/>
    </location>
</feature>